<dbReference type="AlphaFoldDB" id="A0A0D0D577"/>
<dbReference type="Proteomes" id="UP000054538">
    <property type="component" value="Unassembled WGS sequence"/>
</dbReference>
<accession>A0A0D0D577</accession>
<reference evidence="2" key="2">
    <citation type="submission" date="2015-01" db="EMBL/GenBank/DDBJ databases">
        <title>Evolutionary Origins and Diversification of the Mycorrhizal Mutualists.</title>
        <authorList>
            <consortium name="DOE Joint Genome Institute"/>
            <consortium name="Mycorrhizal Genomics Consortium"/>
            <person name="Kohler A."/>
            <person name="Kuo A."/>
            <person name="Nagy L.G."/>
            <person name="Floudas D."/>
            <person name="Copeland A."/>
            <person name="Barry K.W."/>
            <person name="Cichocki N."/>
            <person name="Veneault-Fourrey C."/>
            <person name="LaButti K."/>
            <person name="Lindquist E.A."/>
            <person name="Lipzen A."/>
            <person name="Lundell T."/>
            <person name="Morin E."/>
            <person name="Murat C."/>
            <person name="Riley R."/>
            <person name="Ohm R."/>
            <person name="Sun H."/>
            <person name="Tunlid A."/>
            <person name="Henrissat B."/>
            <person name="Grigoriev I.V."/>
            <person name="Hibbett D.S."/>
            <person name="Martin F."/>
        </authorList>
    </citation>
    <scope>NUCLEOTIDE SEQUENCE [LARGE SCALE GENOMIC DNA]</scope>
    <source>
        <strain evidence="2">Ve08.2h10</strain>
    </source>
</reference>
<dbReference type="EMBL" id="KN831407">
    <property type="protein sequence ID" value="KIK71965.1"/>
    <property type="molecule type" value="Genomic_DNA"/>
</dbReference>
<dbReference type="HOGENOM" id="CLU_2961527_0_0_1"/>
<organism evidence="1 2">
    <name type="scientific">Paxillus rubicundulus Ve08.2h10</name>
    <dbReference type="NCBI Taxonomy" id="930991"/>
    <lineage>
        <taxon>Eukaryota</taxon>
        <taxon>Fungi</taxon>
        <taxon>Dikarya</taxon>
        <taxon>Basidiomycota</taxon>
        <taxon>Agaricomycotina</taxon>
        <taxon>Agaricomycetes</taxon>
        <taxon>Agaricomycetidae</taxon>
        <taxon>Boletales</taxon>
        <taxon>Paxilineae</taxon>
        <taxon>Paxillaceae</taxon>
        <taxon>Paxillus</taxon>
    </lineage>
</organism>
<dbReference type="InParanoid" id="A0A0D0D577"/>
<sequence length="59" mass="6647">MSTEDDLQVCKNVLILTVDNLLSGWPMYLIDFTPEQLGPMVRHFASENPSSPQETLPVQ</sequence>
<protein>
    <submittedName>
        <fullName evidence="1">Uncharacterized protein</fullName>
    </submittedName>
</protein>
<reference evidence="1 2" key="1">
    <citation type="submission" date="2014-04" db="EMBL/GenBank/DDBJ databases">
        <authorList>
            <consortium name="DOE Joint Genome Institute"/>
            <person name="Kuo A."/>
            <person name="Kohler A."/>
            <person name="Jargeat P."/>
            <person name="Nagy L.G."/>
            <person name="Floudas D."/>
            <person name="Copeland A."/>
            <person name="Barry K.W."/>
            <person name="Cichocki N."/>
            <person name="Veneault-Fourrey C."/>
            <person name="LaButti K."/>
            <person name="Lindquist E.A."/>
            <person name="Lipzen A."/>
            <person name="Lundell T."/>
            <person name="Morin E."/>
            <person name="Murat C."/>
            <person name="Sun H."/>
            <person name="Tunlid A."/>
            <person name="Henrissat B."/>
            <person name="Grigoriev I.V."/>
            <person name="Hibbett D.S."/>
            <person name="Martin F."/>
            <person name="Nordberg H.P."/>
            <person name="Cantor M.N."/>
            <person name="Hua S.X."/>
        </authorList>
    </citation>
    <scope>NUCLEOTIDE SEQUENCE [LARGE SCALE GENOMIC DNA]</scope>
    <source>
        <strain evidence="1 2">Ve08.2h10</strain>
    </source>
</reference>
<proteinExistence type="predicted"/>
<evidence type="ECO:0000313" key="2">
    <source>
        <dbReference type="Proteomes" id="UP000054538"/>
    </source>
</evidence>
<name>A0A0D0D577_9AGAM</name>
<evidence type="ECO:0000313" key="1">
    <source>
        <dbReference type="EMBL" id="KIK71965.1"/>
    </source>
</evidence>
<gene>
    <name evidence="1" type="ORF">PAXRUDRAFT_22573</name>
</gene>
<dbReference type="OrthoDB" id="2623880at2759"/>
<keyword evidence="2" id="KW-1185">Reference proteome</keyword>